<evidence type="ECO:0008006" key="3">
    <source>
        <dbReference type="Google" id="ProtNLM"/>
    </source>
</evidence>
<keyword evidence="2" id="KW-1185">Reference proteome</keyword>
<dbReference type="EMBL" id="JAUSUD010000024">
    <property type="protein sequence ID" value="MDQ0232767.1"/>
    <property type="molecule type" value="Genomic_DNA"/>
</dbReference>
<organism evidence="1 2">
    <name type="scientific">Metabacillus malikii</name>
    <dbReference type="NCBI Taxonomy" id="1504265"/>
    <lineage>
        <taxon>Bacteria</taxon>
        <taxon>Bacillati</taxon>
        <taxon>Bacillota</taxon>
        <taxon>Bacilli</taxon>
        <taxon>Bacillales</taxon>
        <taxon>Bacillaceae</taxon>
        <taxon>Metabacillus</taxon>
    </lineage>
</organism>
<dbReference type="RefSeq" id="WP_307345142.1">
    <property type="nucleotide sequence ID" value="NZ_JAUSUD010000024.1"/>
</dbReference>
<evidence type="ECO:0000313" key="1">
    <source>
        <dbReference type="EMBL" id="MDQ0232767.1"/>
    </source>
</evidence>
<gene>
    <name evidence="1" type="ORF">J2S19_004089</name>
</gene>
<evidence type="ECO:0000313" key="2">
    <source>
        <dbReference type="Proteomes" id="UP001234495"/>
    </source>
</evidence>
<proteinExistence type="predicted"/>
<reference evidence="1 2" key="1">
    <citation type="submission" date="2023-07" db="EMBL/GenBank/DDBJ databases">
        <title>Genomic Encyclopedia of Type Strains, Phase IV (KMG-IV): sequencing the most valuable type-strain genomes for metagenomic binning, comparative biology and taxonomic classification.</title>
        <authorList>
            <person name="Goeker M."/>
        </authorList>
    </citation>
    <scope>NUCLEOTIDE SEQUENCE [LARGE SCALE GENOMIC DNA]</scope>
    <source>
        <strain evidence="1 2">DSM 29005</strain>
    </source>
</reference>
<name>A0ABT9ZKE6_9BACI</name>
<dbReference type="Proteomes" id="UP001234495">
    <property type="component" value="Unassembled WGS sequence"/>
</dbReference>
<comment type="caution">
    <text evidence="1">The sequence shown here is derived from an EMBL/GenBank/DDBJ whole genome shotgun (WGS) entry which is preliminary data.</text>
</comment>
<accession>A0ABT9ZKE6</accession>
<sequence length="63" mass="7486">MLKEVRCPGCAEIYKPDDTVILDEVNTMHHPECYDRLFEAKDLDTFEGIVEKYEFFHDLLPEH</sequence>
<protein>
    <recommendedName>
        <fullName evidence="3">LIM zinc-binding domain-containing protein</fullName>
    </recommendedName>
</protein>